<evidence type="ECO:0000313" key="1">
    <source>
        <dbReference type="EMBL" id="MBB3327895.1"/>
    </source>
</evidence>
<dbReference type="AlphaFoldDB" id="A0A7W5JX84"/>
<dbReference type="EMBL" id="JACHZG010000001">
    <property type="protein sequence ID" value="MBB3327895.1"/>
    <property type="molecule type" value="Genomic_DNA"/>
</dbReference>
<sequence length="51" mass="4996">MTSPTDATVETRTLSVPGAELTYDVHGDLATATAGAPALVLIGTPLGPTGS</sequence>
<name>A0A7W5JX84_9ACTN</name>
<keyword evidence="2" id="KW-1185">Reference proteome</keyword>
<protein>
    <recommendedName>
        <fullName evidence="3">Alpha/beta hydrolase</fullName>
    </recommendedName>
</protein>
<dbReference type="Proteomes" id="UP000565572">
    <property type="component" value="Unassembled WGS sequence"/>
</dbReference>
<dbReference type="RefSeq" id="WP_183339414.1">
    <property type="nucleotide sequence ID" value="NZ_JACHZG010000001.1"/>
</dbReference>
<evidence type="ECO:0008006" key="3">
    <source>
        <dbReference type="Google" id="ProtNLM"/>
    </source>
</evidence>
<comment type="caution">
    <text evidence="1">The sequence shown here is derived from an EMBL/GenBank/DDBJ whole genome shotgun (WGS) entry which is preliminary data.</text>
</comment>
<accession>A0A7W5JX84</accession>
<reference evidence="1 2" key="1">
    <citation type="submission" date="2020-08" db="EMBL/GenBank/DDBJ databases">
        <title>Sequencing the genomes of 1000 actinobacteria strains.</title>
        <authorList>
            <person name="Klenk H.-P."/>
        </authorList>
    </citation>
    <scope>NUCLEOTIDE SEQUENCE [LARGE SCALE GENOMIC DNA]</scope>
    <source>
        <strain evidence="1 2">DSM 11053</strain>
    </source>
</reference>
<gene>
    <name evidence="1" type="ORF">FHX39_002839</name>
</gene>
<proteinExistence type="predicted"/>
<evidence type="ECO:0000313" key="2">
    <source>
        <dbReference type="Proteomes" id="UP000565572"/>
    </source>
</evidence>
<organism evidence="1 2">
    <name type="scientific">Microlunatus antarcticus</name>
    <dbReference type="NCBI Taxonomy" id="53388"/>
    <lineage>
        <taxon>Bacteria</taxon>
        <taxon>Bacillati</taxon>
        <taxon>Actinomycetota</taxon>
        <taxon>Actinomycetes</taxon>
        <taxon>Propionibacteriales</taxon>
        <taxon>Propionibacteriaceae</taxon>
        <taxon>Microlunatus</taxon>
    </lineage>
</organism>